<dbReference type="NCBIfam" id="TIGR00126">
    <property type="entry name" value="deoC"/>
    <property type="match status" value="1"/>
</dbReference>
<comment type="pathway">
    <text evidence="6">Carbohydrate degradation; 2-deoxy-D-ribose 1-phosphate degradation; D-glyceraldehyde 3-phosphate and acetaldehyde from 2-deoxy-alpha-D-ribose 1-phosphate: step 2/2.</text>
</comment>
<dbReference type="PANTHER" id="PTHR10889">
    <property type="entry name" value="DEOXYRIBOSE-PHOSPHATE ALDOLASE"/>
    <property type="match status" value="1"/>
</dbReference>
<dbReference type="HAMAP" id="MF_00114">
    <property type="entry name" value="DeoC_type1"/>
    <property type="match status" value="1"/>
</dbReference>
<keyword evidence="3 6" id="KW-0456">Lyase</keyword>
<reference evidence="8 11" key="1">
    <citation type="submission" date="2020-06" db="EMBL/GenBank/DDBJ databases">
        <title>Haloterrigena sp. nov., an extremely halophilic archaeon isolated from a saline sediment.</title>
        <authorList>
            <person name="Liu B.-B."/>
        </authorList>
    </citation>
    <scope>NUCLEOTIDE SEQUENCE</scope>
    <source>
        <strain evidence="8">SYSU A121-1</strain>
        <strain evidence="9 11">SYSU A558-1</strain>
    </source>
</reference>
<evidence type="ECO:0000313" key="11">
    <source>
        <dbReference type="Proteomes" id="UP001016761"/>
    </source>
</evidence>
<dbReference type="SUPFAM" id="SSF51569">
    <property type="entry name" value="Aldolase"/>
    <property type="match status" value="1"/>
</dbReference>
<evidence type="ECO:0000256" key="7">
    <source>
        <dbReference type="SAM" id="MobiDB-lite"/>
    </source>
</evidence>
<evidence type="ECO:0000313" key="10">
    <source>
        <dbReference type="Proteomes" id="UP000728647"/>
    </source>
</evidence>
<comment type="catalytic activity">
    <reaction evidence="5 6">
        <text>2-deoxy-D-ribose 5-phosphate = D-glyceraldehyde 3-phosphate + acetaldehyde</text>
        <dbReference type="Rhea" id="RHEA:12821"/>
        <dbReference type="ChEBI" id="CHEBI:15343"/>
        <dbReference type="ChEBI" id="CHEBI:59776"/>
        <dbReference type="ChEBI" id="CHEBI:62877"/>
        <dbReference type="EC" id="4.1.2.4"/>
    </reaction>
</comment>
<sequence>MDRSELAPLIDHTVLGPETSIADVRRVLDEAREYGMNACIPPFALEAAADYAPDVTLATVIGFPHGQHSAAAKRREGVLAWKAGADELDVVINVGRLKAGEDDVVRAELAELTAAVPIPVKVIIETALLTDEEKHRACEAADAADAAMVKTSTGFADSVVSENQRANGDSAERSSADRSSGQRPREEAVSGGATVADVELMSDYLPVKASGGVGSYDEAMAMLEAGAERIGASSGVAILEGAPE</sequence>
<dbReference type="PANTHER" id="PTHR10889:SF1">
    <property type="entry name" value="DEOXYRIBOSE-PHOSPHATE ALDOLASE"/>
    <property type="match status" value="1"/>
</dbReference>
<dbReference type="InterPro" id="IPR013785">
    <property type="entry name" value="Aldolase_TIM"/>
</dbReference>
<comment type="similarity">
    <text evidence="1 6">Belongs to the DeoC/FbaB aldolase family. DeoC type 1 subfamily.</text>
</comment>
<dbReference type="GO" id="GO:0006018">
    <property type="term" value="P:2-deoxyribose 1-phosphate catabolic process"/>
    <property type="evidence" value="ECO:0007669"/>
    <property type="project" value="UniProtKB-UniRule"/>
</dbReference>
<evidence type="ECO:0000256" key="3">
    <source>
        <dbReference type="ARBA" id="ARBA00023239"/>
    </source>
</evidence>
<dbReference type="EMBL" id="JABURA010000001">
    <property type="protein sequence ID" value="NUB90698.1"/>
    <property type="molecule type" value="Genomic_DNA"/>
</dbReference>
<feature type="active site" description="Proton donor/acceptor" evidence="6">
    <location>
        <position position="208"/>
    </location>
</feature>
<accession>A0A8J8GIN3</accession>
<evidence type="ECO:0000256" key="2">
    <source>
        <dbReference type="ARBA" id="ARBA00022490"/>
    </source>
</evidence>
<dbReference type="EC" id="4.1.2.4" evidence="6"/>
<evidence type="ECO:0000256" key="6">
    <source>
        <dbReference type="HAMAP-Rule" id="MF_00114"/>
    </source>
</evidence>
<dbReference type="Proteomes" id="UP000728647">
    <property type="component" value="Unassembled WGS sequence"/>
</dbReference>
<keyword evidence="11" id="KW-1185">Reference proteome</keyword>
<evidence type="ECO:0000256" key="1">
    <source>
        <dbReference type="ARBA" id="ARBA00010936"/>
    </source>
</evidence>
<feature type="active site" description="Schiff-base intermediate with acetaldehyde" evidence="6">
    <location>
        <position position="150"/>
    </location>
</feature>
<evidence type="ECO:0000313" key="9">
    <source>
        <dbReference type="EMBL" id="NUC73484.1"/>
    </source>
</evidence>
<dbReference type="GO" id="GO:0005737">
    <property type="term" value="C:cytoplasm"/>
    <property type="evidence" value="ECO:0007669"/>
    <property type="project" value="UniProtKB-SubCell"/>
</dbReference>
<dbReference type="GO" id="GO:0004139">
    <property type="term" value="F:deoxyribose-phosphate aldolase activity"/>
    <property type="evidence" value="ECO:0007669"/>
    <property type="project" value="UniProtKB-UniRule"/>
</dbReference>
<dbReference type="Gene3D" id="3.20.20.70">
    <property type="entry name" value="Aldolase class I"/>
    <property type="match status" value="1"/>
</dbReference>
<dbReference type="InterPro" id="IPR002915">
    <property type="entry name" value="DeoC/FbaB/LacD_aldolase"/>
</dbReference>
<proteinExistence type="inferred from homology"/>
<dbReference type="SMART" id="SM01133">
    <property type="entry name" value="DeoC"/>
    <property type="match status" value="1"/>
</dbReference>
<keyword evidence="2 6" id="KW-0963">Cytoplasm</keyword>
<name>A0A8J8GIN3_9EURY</name>
<dbReference type="AlphaFoldDB" id="A0A8J8GIN3"/>
<dbReference type="CDD" id="cd00959">
    <property type="entry name" value="DeoC"/>
    <property type="match status" value="1"/>
</dbReference>
<comment type="function">
    <text evidence="6">Catalyzes a reversible aldol reaction between acetaldehyde and D-glyceraldehyde 3-phosphate to generate 2-deoxy-D-ribose 5-phosphate.</text>
</comment>
<dbReference type="UniPathway" id="UPA00002">
    <property type="reaction ID" value="UER00468"/>
</dbReference>
<dbReference type="EMBL" id="JABUQZ010000001">
    <property type="protein sequence ID" value="NUC73484.1"/>
    <property type="molecule type" value="Genomic_DNA"/>
</dbReference>
<dbReference type="OrthoDB" id="31145at2157"/>
<feature type="compositionally biased region" description="Polar residues" evidence="7">
    <location>
        <begin position="158"/>
        <end position="167"/>
    </location>
</feature>
<keyword evidence="4 6" id="KW-0704">Schiff base</keyword>
<organism evidence="8 10">
    <name type="scientific">Haloterrigena gelatinilytica</name>
    <dbReference type="NCBI Taxonomy" id="2741724"/>
    <lineage>
        <taxon>Archaea</taxon>
        <taxon>Methanobacteriati</taxon>
        <taxon>Methanobacteriota</taxon>
        <taxon>Stenosarchaea group</taxon>
        <taxon>Halobacteria</taxon>
        <taxon>Halobacteriales</taxon>
        <taxon>Natrialbaceae</taxon>
        <taxon>Haloterrigena</taxon>
    </lineage>
</organism>
<feature type="active site" description="Proton donor/acceptor" evidence="6">
    <location>
        <position position="89"/>
    </location>
</feature>
<feature type="region of interest" description="Disordered" evidence="7">
    <location>
        <begin position="158"/>
        <end position="192"/>
    </location>
</feature>
<dbReference type="InterPro" id="IPR011343">
    <property type="entry name" value="DeoC"/>
</dbReference>
<comment type="subcellular location">
    <subcellularLocation>
        <location evidence="6">Cytoplasm</location>
    </subcellularLocation>
</comment>
<dbReference type="GO" id="GO:0009264">
    <property type="term" value="P:deoxyribonucleotide catabolic process"/>
    <property type="evidence" value="ECO:0007669"/>
    <property type="project" value="UniProtKB-UniRule"/>
</dbReference>
<evidence type="ECO:0000256" key="5">
    <source>
        <dbReference type="ARBA" id="ARBA00048791"/>
    </source>
</evidence>
<comment type="caution">
    <text evidence="8">The sequence shown here is derived from an EMBL/GenBank/DDBJ whole genome shotgun (WGS) entry which is preliminary data.</text>
</comment>
<evidence type="ECO:0000313" key="8">
    <source>
        <dbReference type="EMBL" id="NUB90698.1"/>
    </source>
</evidence>
<protein>
    <recommendedName>
        <fullName evidence="6">Deoxyribose-phosphate aldolase</fullName>
        <shortName evidence="6">DERA</shortName>
        <ecNumber evidence="6">4.1.2.4</ecNumber>
    </recommendedName>
    <alternativeName>
        <fullName evidence="6">2-deoxy-D-ribose 5-phosphate aldolase</fullName>
    </alternativeName>
    <alternativeName>
        <fullName evidence="6">Phosphodeoxyriboaldolase</fullName>
        <shortName evidence="6">Deoxyriboaldolase</shortName>
    </alternativeName>
</protein>
<dbReference type="Proteomes" id="UP001016761">
    <property type="component" value="Unassembled WGS sequence"/>
</dbReference>
<dbReference type="InterPro" id="IPR028581">
    <property type="entry name" value="DeoC_typeI"/>
</dbReference>
<gene>
    <name evidence="6 8" type="primary">deoC</name>
    <name evidence="8" type="ORF">HT576_06650</name>
    <name evidence="9" type="ORF">HTZ84_14365</name>
</gene>
<dbReference type="PIRSF" id="PIRSF001357">
    <property type="entry name" value="DeoC"/>
    <property type="match status" value="1"/>
</dbReference>
<evidence type="ECO:0000256" key="4">
    <source>
        <dbReference type="ARBA" id="ARBA00023270"/>
    </source>
</evidence>
<dbReference type="GO" id="GO:0016052">
    <property type="term" value="P:carbohydrate catabolic process"/>
    <property type="evidence" value="ECO:0007669"/>
    <property type="project" value="TreeGrafter"/>
</dbReference>
<dbReference type="RefSeq" id="WP_174681315.1">
    <property type="nucleotide sequence ID" value="NZ_JABUQZ010000001.1"/>
</dbReference>